<gene>
    <name evidence="2" type="ORF">RM779_01170</name>
</gene>
<organism evidence="2 3">
    <name type="scientific">Streptomyces johnsoniae</name>
    <dbReference type="NCBI Taxonomy" id="3075532"/>
    <lineage>
        <taxon>Bacteria</taxon>
        <taxon>Bacillati</taxon>
        <taxon>Actinomycetota</taxon>
        <taxon>Actinomycetes</taxon>
        <taxon>Kitasatosporales</taxon>
        <taxon>Streptomycetaceae</taxon>
        <taxon>Streptomyces</taxon>
    </lineage>
</organism>
<name>A0ABU2RWU2_9ACTN</name>
<protein>
    <recommendedName>
        <fullName evidence="1">N-acetyltransferase domain-containing protein</fullName>
    </recommendedName>
</protein>
<dbReference type="EMBL" id="JAVREV010000001">
    <property type="protein sequence ID" value="MDT0441212.1"/>
    <property type="molecule type" value="Genomic_DNA"/>
</dbReference>
<sequence>MSATSPARLRRLSRWQAEGMREDLADLYAESTTAGTDVDYRSREDFFRRLAEDVRQPGFGMLIAETTTLAGCAFGFPVGRGSSWWHGFDGPLPPDVEHLTASGRVFSITAIVVHPRERDRGLTERLQKRLFADHQVSLGVTLVDRADEYAVRAFAALGWRQIGELRRPTGPAVLRVLALDLGNARSAAPGQLGRHDSTQG</sequence>
<dbReference type="RefSeq" id="WP_311614800.1">
    <property type="nucleotide sequence ID" value="NZ_JAVREV010000001.1"/>
</dbReference>
<comment type="caution">
    <text evidence="2">The sequence shown here is derived from an EMBL/GenBank/DDBJ whole genome shotgun (WGS) entry which is preliminary data.</text>
</comment>
<evidence type="ECO:0000313" key="2">
    <source>
        <dbReference type="EMBL" id="MDT0441212.1"/>
    </source>
</evidence>
<keyword evidence="3" id="KW-1185">Reference proteome</keyword>
<evidence type="ECO:0000313" key="3">
    <source>
        <dbReference type="Proteomes" id="UP001183615"/>
    </source>
</evidence>
<accession>A0ABU2RWU2</accession>
<evidence type="ECO:0000259" key="1">
    <source>
        <dbReference type="PROSITE" id="PS51186"/>
    </source>
</evidence>
<dbReference type="Proteomes" id="UP001183615">
    <property type="component" value="Unassembled WGS sequence"/>
</dbReference>
<dbReference type="InterPro" id="IPR000182">
    <property type="entry name" value="GNAT_dom"/>
</dbReference>
<dbReference type="PROSITE" id="PS51186">
    <property type="entry name" value="GNAT"/>
    <property type="match status" value="1"/>
</dbReference>
<feature type="domain" description="N-acetyltransferase" evidence="1">
    <location>
        <begin position="7"/>
        <end position="180"/>
    </location>
</feature>
<dbReference type="InterPro" id="IPR016181">
    <property type="entry name" value="Acyl_CoA_acyltransferase"/>
</dbReference>
<reference evidence="3" key="1">
    <citation type="submission" date="2023-07" db="EMBL/GenBank/DDBJ databases">
        <title>30 novel species of actinomycetes from the DSMZ collection.</title>
        <authorList>
            <person name="Nouioui I."/>
        </authorList>
    </citation>
    <scope>NUCLEOTIDE SEQUENCE [LARGE SCALE GENOMIC DNA]</scope>
    <source>
        <strain evidence="3">DSM 41886</strain>
    </source>
</reference>
<dbReference type="SUPFAM" id="SSF55729">
    <property type="entry name" value="Acyl-CoA N-acyltransferases (Nat)"/>
    <property type="match status" value="1"/>
</dbReference>
<dbReference type="Gene3D" id="3.40.630.30">
    <property type="match status" value="1"/>
</dbReference>
<proteinExistence type="predicted"/>